<reference evidence="2" key="1">
    <citation type="submission" date="2018-06" db="EMBL/GenBank/DDBJ databases">
        <authorList>
            <person name="Zhirakovskaya E."/>
        </authorList>
    </citation>
    <scope>NUCLEOTIDE SEQUENCE</scope>
</reference>
<organism evidence="2">
    <name type="scientific">hydrothermal vent metagenome</name>
    <dbReference type="NCBI Taxonomy" id="652676"/>
    <lineage>
        <taxon>unclassified sequences</taxon>
        <taxon>metagenomes</taxon>
        <taxon>ecological metagenomes</taxon>
    </lineage>
</organism>
<feature type="region of interest" description="Disordered" evidence="1">
    <location>
        <begin position="59"/>
        <end position="117"/>
    </location>
</feature>
<name>A0A3B0TMJ0_9ZZZZ</name>
<evidence type="ECO:0000256" key="1">
    <source>
        <dbReference type="SAM" id="MobiDB-lite"/>
    </source>
</evidence>
<feature type="compositionally biased region" description="Basic and acidic residues" evidence="1">
    <location>
        <begin position="75"/>
        <end position="95"/>
    </location>
</feature>
<sequence>MGVVYKLTEDVKNFIIEIKKANKKASCRFLADLASETFQVKVSKSSVNNVLKQAFLSDSVGRKPGKSPSSKKFQIPKEKKQDLAESFKKSLKTLEAKPSPKKSTKGRSPSFFKKTSILDSSKDNSPLKEEDTVSLISTPEEVDLLEKRKREDAPSPEDESLRNPVVSKDLFSEKFSNFRQQRDSLKGGLVSGLGYVFLKAAQWELFGSQGVSGLFDGKIFFPLATIQEDLERMFIFEILGNKFLENAGSLKDHFLFKVSDAEQGSFREEDLASWTKSKKISLEGRLSCLTKLEVGLVRVAG</sequence>
<gene>
    <name evidence="2" type="ORF">MNBD_BACTEROID05-1228</name>
</gene>
<proteinExistence type="predicted"/>
<evidence type="ECO:0000313" key="2">
    <source>
        <dbReference type="EMBL" id="VAW19921.1"/>
    </source>
</evidence>
<dbReference type="AlphaFoldDB" id="A0A3B0TMJ0"/>
<feature type="non-terminal residue" evidence="2">
    <location>
        <position position="301"/>
    </location>
</feature>
<accession>A0A3B0TMJ0</accession>
<protein>
    <submittedName>
        <fullName evidence="2">Uncharacterized protein</fullName>
    </submittedName>
</protein>
<dbReference type="EMBL" id="UOEN01000513">
    <property type="protein sequence ID" value="VAW19921.1"/>
    <property type="molecule type" value="Genomic_DNA"/>
</dbReference>